<proteinExistence type="predicted"/>
<gene>
    <name evidence="2" type="ORF">FOQG_09576</name>
</gene>
<feature type="compositionally biased region" description="Polar residues" evidence="1">
    <location>
        <begin position="131"/>
        <end position="141"/>
    </location>
</feature>
<name>X0CWC3_FUSOX</name>
<accession>X0CWC3</accession>
<organism evidence="2 3">
    <name type="scientific">Fusarium oxysporum f. sp. raphani 54005</name>
    <dbReference type="NCBI Taxonomy" id="1089458"/>
    <lineage>
        <taxon>Eukaryota</taxon>
        <taxon>Fungi</taxon>
        <taxon>Dikarya</taxon>
        <taxon>Ascomycota</taxon>
        <taxon>Pezizomycotina</taxon>
        <taxon>Sordariomycetes</taxon>
        <taxon>Hypocreomycetidae</taxon>
        <taxon>Hypocreales</taxon>
        <taxon>Nectriaceae</taxon>
        <taxon>Fusarium</taxon>
        <taxon>Fusarium oxysporum species complex</taxon>
    </lineage>
</organism>
<dbReference type="OrthoDB" id="5409271at2759"/>
<dbReference type="eggNOG" id="ENOG502RQZ7">
    <property type="taxonomic scope" value="Eukaryota"/>
</dbReference>
<feature type="region of interest" description="Disordered" evidence="1">
    <location>
        <begin position="128"/>
        <end position="159"/>
    </location>
</feature>
<evidence type="ECO:0000256" key="1">
    <source>
        <dbReference type="SAM" id="MobiDB-lite"/>
    </source>
</evidence>
<sequence>MSGYRSRFLSRKAFSEPLNSIQKSLHPRVTSTLTSQRQHYHTWRIALGHHLAPWSYLLYRGQDLVFPVINGNFIIEKPLYMTDLSHWTSSSASTQTSCPVTPPDSALLFFREHRYQAHKYIFPYKKKTMDAPNNTSQSQDPQVDVPKENSPPPAYTPRRVPVTDFTAMMTRIIQERRDALPNMGGNNPRPQPQQTTCTSLLSDTVDDDQDETSEGSSPISLKIDTSVNVSRNNNIVCLTATPAEQANAIAKAVVQALHEGSSGRCGIPMIDESGCPRPLSIQVDAGLNVEGTGNVIGSRDVIGGLIQKRAGSSLRLDLDDEEDLAPTKRRRTSH</sequence>
<dbReference type="AlphaFoldDB" id="X0CWC3"/>
<dbReference type="EMBL" id="JH658384">
    <property type="protein sequence ID" value="EXK86762.1"/>
    <property type="molecule type" value="Genomic_DNA"/>
</dbReference>
<dbReference type="Proteomes" id="UP000030663">
    <property type="component" value="Unassembled WGS sequence"/>
</dbReference>
<evidence type="ECO:0000313" key="3">
    <source>
        <dbReference type="Proteomes" id="UP000030663"/>
    </source>
</evidence>
<dbReference type="HOGENOM" id="CLU_831691_0_0_1"/>
<keyword evidence="3" id="KW-1185">Reference proteome</keyword>
<evidence type="ECO:0000313" key="2">
    <source>
        <dbReference type="EMBL" id="EXK86762.1"/>
    </source>
</evidence>
<protein>
    <submittedName>
        <fullName evidence="2">Uncharacterized protein</fullName>
    </submittedName>
</protein>
<reference evidence="2 3" key="1">
    <citation type="submission" date="2011-11" db="EMBL/GenBank/DDBJ databases">
        <title>The Genome Sequence of Fusarium oxysporum PHW815.</title>
        <authorList>
            <consortium name="The Broad Institute Genome Sequencing Platform"/>
            <person name="Ma L.-J."/>
            <person name="Gale L.R."/>
            <person name="Schwartz D.C."/>
            <person name="Zhou S."/>
            <person name="Corby-Kistler H."/>
            <person name="Young S.K."/>
            <person name="Zeng Q."/>
            <person name="Gargeya S."/>
            <person name="Fitzgerald M."/>
            <person name="Haas B."/>
            <person name="Abouelleil A."/>
            <person name="Alvarado L."/>
            <person name="Arachchi H.M."/>
            <person name="Berlin A."/>
            <person name="Brown A."/>
            <person name="Chapman S.B."/>
            <person name="Chen Z."/>
            <person name="Dunbar C."/>
            <person name="Freedman E."/>
            <person name="Gearin G."/>
            <person name="Goldberg J."/>
            <person name="Griggs A."/>
            <person name="Gujja S."/>
            <person name="Heiman D."/>
            <person name="Howarth C."/>
            <person name="Larson L."/>
            <person name="Lui A."/>
            <person name="MacDonald P.J.P."/>
            <person name="Montmayeur A."/>
            <person name="Murphy C."/>
            <person name="Neiman D."/>
            <person name="Pearson M."/>
            <person name="Priest M."/>
            <person name="Roberts A."/>
            <person name="Saif S."/>
            <person name="Shea T."/>
            <person name="Shenoy N."/>
            <person name="Sisk P."/>
            <person name="Stolte C."/>
            <person name="Sykes S."/>
            <person name="Wortman J."/>
            <person name="Nusbaum C."/>
            <person name="Birren B."/>
        </authorList>
    </citation>
    <scope>NUCLEOTIDE SEQUENCE [LARGE SCALE GENOMIC DNA]</scope>
    <source>
        <strain evidence="2 3">54005</strain>
    </source>
</reference>